<keyword evidence="6 8" id="KW-0408">Iron</keyword>
<protein>
    <recommendedName>
        <fullName evidence="12">Cytochrome P450</fullName>
    </recommendedName>
</protein>
<dbReference type="PANTHER" id="PTHR24305">
    <property type="entry name" value="CYTOCHROME P450"/>
    <property type="match status" value="1"/>
</dbReference>
<evidence type="ECO:0000256" key="3">
    <source>
        <dbReference type="ARBA" id="ARBA00022617"/>
    </source>
</evidence>
<evidence type="ECO:0000313" key="11">
    <source>
        <dbReference type="Proteomes" id="UP001144673"/>
    </source>
</evidence>
<evidence type="ECO:0000256" key="9">
    <source>
        <dbReference type="RuleBase" id="RU000461"/>
    </source>
</evidence>
<dbReference type="InterPro" id="IPR001128">
    <property type="entry name" value="Cyt_P450"/>
</dbReference>
<gene>
    <name evidence="10" type="ORF">LMH87_011182</name>
</gene>
<evidence type="ECO:0000256" key="6">
    <source>
        <dbReference type="ARBA" id="ARBA00023004"/>
    </source>
</evidence>
<dbReference type="GO" id="GO:0016705">
    <property type="term" value="F:oxidoreductase activity, acting on paired donors, with incorporation or reduction of molecular oxygen"/>
    <property type="evidence" value="ECO:0007669"/>
    <property type="project" value="InterPro"/>
</dbReference>
<dbReference type="Proteomes" id="UP001144673">
    <property type="component" value="Chromosome 4"/>
</dbReference>
<evidence type="ECO:0000313" key="10">
    <source>
        <dbReference type="EMBL" id="KAJ4150432.1"/>
    </source>
</evidence>
<keyword evidence="3 8" id="KW-0349">Heme</keyword>
<keyword evidence="7 9" id="KW-0503">Monooxygenase</keyword>
<comment type="similarity">
    <text evidence="2 9">Belongs to the cytochrome P450 family.</text>
</comment>
<dbReference type="GeneID" id="80898341"/>
<name>A0A9W8Q8N4_AKAMU</name>
<evidence type="ECO:0000256" key="5">
    <source>
        <dbReference type="ARBA" id="ARBA00023002"/>
    </source>
</evidence>
<dbReference type="KEGG" id="amus:LMH87_011182"/>
<dbReference type="GO" id="GO:0020037">
    <property type="term" value="F:heme binding"/>
    <property type="evidence" value="ECO:0007669"/>
    <property type="project" value="InterPro"/>
</dbReference>
<dbReference type="PROSITE" id="PS00086">
    <property type="entry name" value="CYTOCHROME_P450"/>
    <property type="match status" value="1"/>
</dbReference>
<comment type="cofactor">
    <cofactor evidence="1 8">
        <name>heme</name>
        <dbReference type="ChEBI" id="CHEBI:30413"/>
    </cofactor>
</comment>
<dbReference type="InterPro" id="IPR017972">
    <property type="entry name" value="Cyt_P450_CS"/>
</dbReference>
<keyword evidence="5 9" id="KW-0560">Oxidoreductase</keyword>
<dbReference type="InterPro" id="IPR036396">
    <property type="entry name" value="Cyt_P450_sf"/>
</dbReference>
<keyword evidence="11" id="KW-1185">Reference proteome</keyword>
<feature type="binding site" description="axial binding residue" evidence="8">
    <location>
        <position position="431"/>
    </location>
    <ligand>
        <name>heme</name>
        <dbReference type="ChEBI" id="CHEBI:30413"/>
    </ligand>
    <ligandPart>
        <name>Fe</name>
        <dbReference type="ChEBI" id="CHEBI:18248"/>
    </ligandPart>
</feature>
<proteinExistence type="inferred from homology"/>
<evidence type="ECO:0000256" key="4">
    <source>
        <dbReference type="ARBA" id="ARBA00022723"/>
    </source>
</evidence>
<dbReference type="PRINTS" id="PR00463">
    <property type="entry name" value="EP450I"/>
</dbReference>
<evidence type="ECO:0000256" key="8">
    <source>
        <dbReference type="PIRSR" id="PIRSR602401-1"/>
    </source>
</evidence>
<dbReference type="InterPro" id="IPR002401">
    <property type="entry name" value="Cyt_P450_E_grp-I"/>
</dbReference>
<dbReference type="RefSeq" id="XP_056052146.1">
    <property type="nucleotide sequence ID" value="XM_056200281.1"/>
</dbReference>
<comment type="caution">
    <text evidence="10">The sequence shown here is derived from an EMBL/GenBank/DDBJ whole genome shotgun (WGS) entry which is preliminary data.</text>
</comment>
<evidence type="ECO:0000256" key="1">
    <source>
        <dbReference type="ARBA" id="ARBA00001971"/>
    </source>
</evidence>
<dbReference type="PRINTS" id="PR00385">
    <property type="entry name" value="P450"/>
</dbReference>
<dbReference type="GO" id="GO:0004497">
    <property type="term" value="F:monooxygenase activity"/>
    <property type="evidence" value="ECO:0007669"/>
    <property type="project" value="UniProtKB-KW"/>
</dbReference>
<dbReference type="Pfam" id="PF00067">
    <property type="entry name" value="p450"/>
    <property type="match status" value="1"/>
</dbReference>
<dbReference type="PANTHER" id="PTHR24305:SF230">
    <property type="entry name" value="P450, PUTATIVE (EUROFUNG)-RELATED"/>
    <property type="match status" value="1"/>
</dbReference>
<dbReference type="CDD" id="cd11058">
    <property type="entry name" value="CYP60B-like"/>
    <property type="match status" value="1"/>
</dbReference>
<evidence type="ECO:0000256" key="7">
    <source>
        <dbReference type="ARBA" id="ARBA00023033"/>
    </source>
</evidence>
<dbReference type="GO" id="GO:0005506">
    <property type="term" value="F:iron ion binding"/>
    <property type="evidence" value="ECO:0007669"/>
    <property type="project" value="InterPro"/>
</dbReference>
<dbReference type="EMBL" id="JAJHUN010000009">
    <property type="protein sequence ID" value="KAJ4150432.1"/>
    <property type="molecule type" value="Genomic_DNA"/>
</dbReference>
<evidence type="ECO:0000256" key="2">
    <source>
        <dbReference type="ARBA" id="ARBA00010617"/>
    </source>
</evidence>
<sequence length="488" mass="54718">MSFPIIFGAMAGVVALYLCTATLYNVLVHPLRDIPGPILFRASVLPKSYYMITGVLQFKVKSLHDKYGAIVRIAPNEISVVGAGAWNDIYGRRPSGGGELSKYYNFYVLEESSPRDIINAEPAQHRMLRRLLAHGFSERSMHAQGSIISGYIDILISSLRSKCDDGDAVVDLNKWLNWTTFDIIGNLSFGSDASNLRSAEWTPWVKASAKHNKSMAIVACLKGLGFGKLIKLAIRCGLLPTQGYLDYIKSHVKERAQLGVERPDFIEGLIQKQNGLSLDEIARNAEALIGAGSESTATFLSGVIYALLTHPEWLDKLTTEIRSTFKSEAEIDFTSVKHLDYMLACLNETFRYYPPVTNGMPRIAPKGGTLICGTFVPENTVVAIWQWAICHDTTLWTDPYEFRPERFLGDKNFKNDKLEALQPFSIGTRNCIGRNLSYAETKLILARLIYNFDMKIHHSSKNWMQLQKAYFVWDPPALNITLCRRSVA</sequence>
<accession>A0A9W8Q8N4</accession>
<dbReference type="Gene3D" id="1.10.630.10">
    <property type="entry name" value="Cytochrome P450"/>
    <property type="match status" value="1"/>
</dbReference>
<dbReference type="SUPFAM" id="SSF48264">
    <property type="entry name" value="Cytochrome P450"/>
    <property type="match status" value="1"/>
</dbReference>
<evidence type="ECO:0008006" key="12">
    <source>
        <dbReference type="Google" id="ProtNLM"/>
    </source>
</evidence>
<keyword evidence="4 8" id="KW-0479">Metal-binding</keyword>
<organism evidence="10 11">
    <name type="scientific">Akanthomyces muscarius</name>
    <name type="common">Entomopathogenic fungus</name>
    <name type="synonym">Lecanicillium muscarium</name>
    <dbReference type="NCBI Taxonomy" id="2231603"/>
    <lineage>
        <taxon>Eukaryota</taxon>
        <taxon>Fungi</taxon>
        <taxon>Dikarya</taxon>
        <taxon>Ascomycota</taxon>
        <taxon>Pezizomycotina</taxon>
        <taxon>Sordariomycetes</taxon>
        <taxon>Hypocreomycetidae</taxon>
        <taxon>Hypocreales</taxon>
        <taxon>Cordycipitaceae</taxon>
        <taxon>Akanthomyces</taxon>
    </lineage>
</organism>
<dbReference type="AlphaFoldDB" id="A0A9W8Q8N4"/>
<dbReference type="InterPro" id="IPR050121">
    <property type="entry name" value="Cytochrome_P450_monoxygenase"/>
</dbReference>
<reference evidence="10" key="1">
    <citation type="journal article" date="2023" name="Access Microbiol">
        <title>De-novo genome assembly for Akanthomyces muscarius, a biocontrol agent of insect agricultural pests.</title>
        <authorList>
            <person name="Erdos Z."/>
            <person name="Studholme D.J."/>
            <person name="Raymond B."/>
            <person name="Sharma M."/>
        </authorList>
    </citation>
    <scope>NUCLEOTIDE SEQUENCE</scope>
    <source>
        <strain evidence="10">Ve6</strain>
    </source>
</reference>